<comment type="pathway">
    <text evidence="5">Cofactor biosynthesis; coenzyme A biosynthesis; CoA from (R)-pantothenate: step 5/5.</text>
</comment>
<dbReference type="InterPro" id="IPR027417">
    <property type="entry name" value="P-loop_NTPase"/>
</dbReference>
<dbReference type="GO" id="GO:0004140">
    <property type="term" value="F:dephospho-CoA kinase activity"/>
    <property type="evidence" value="ECO:0007669"/>
    <property type="project" value="UniProtKB-EC"/>
</dbReference>
<proteinExistence type="inferred from homology"/>
<evidence type="ECO:0000256" key="6">
    <source>
        <dbReference type="NCBIfam" id="TIGR00152"/>
    </source>
</evidence>
<comment type="caution">
    <text evidence="8">The sequence shown here is derived from an EMBL/GenBank/DDBJ whole genome shotgun (WGS) entry which is preliminary data.</text>
</comment>
<sequence length="224" mass="24374">MIVLGLTGSIGMGKSTAAAMLRRLGCPVHDSDAAVHRLYARGGAAVPVVAALFPDAVRNGAVDRAALSAQVVGRPEALRRLEAAVHPLVRADADRFLRRAARRRVKVAVLDIPLLFESRGEDRVDRIAVVSAPPSVQRARVLARPGMGPAKLAAILALQMPDREKRRRADFVVPTGLGRRHTLIALTRIVKMLGMERGRIWPPRGYRPLFPPRGTRPPRTPGRT</sequence>
<protein>
    <recommendedName>
        <fullName evidence="5 6">Dephospho-CoA kinase</fullName>
        <ecNumber evidence="5 6">2.7.1.24</ecNumber>
    </recommendedName>
    <alternativeName>
        <fullName evidence="5">Dephosphocoenzyme A kinase</fullName>
    </alternativeName>
</protein>
<keyword evidence="4 5" id="KW-0173">Coenzyme A biosynthesis</keyword>
<keyword evidence="2 5" id="KW-0547">Nucleotide-binding</keyword>
<comment type="subcellular location">
    <subcellularLocation>
        <location evidence="5">Cytoplasm</location>
    </subcellularLocation>
</comment>
<evidence type="ECO:0000256" key="4">
    <source>
        <dbReference type="ARBA" id="ARBA00022993"/>
    </source>
</evidence>
<keyword evidence="5" id="KW-0963">Cytoplasm</keyword>
<dbReference type="PANTHER" id="PTHR10695">
    <property type="entry name" value="DEPHOSPHO-COA KINASE-RELATED"/>
    <property type="match status" value="1"/>
</dbReference>
<feature type="compositionally biased region" description="Pro residues" evidence="7">
    <location>
        <begin position="209"/>
        <end position="224"/>
    </location>
</feature>
<keyword evidence="5 8" id="KW-0808">Transferase</keyword>
<gene>
    <name evidence="5 8" type="primary">coaE</name>
    <name evidence="8" type="ORF">ACFQPS_05220</name>
</gene>
<dbReference type="HAMAP" id="MF_00376">
    <property type="entry name" value="Dephospho_CoA_kinase"/>
    <property type="match status" value="1"/>
</dbReference>
<name>A0ABW2KTC0_9PROT</name>
<dbReference type="PROSITE" id="PS51219">
    <property type="entry name" value="DPCK"/>
    <property type="match status" value="1"/>
</dbReference>
<dbReference type="Proteomes" id="UP001596456">
    <property type="component" value="Unassembled WGS sequence"/>
</dbReference>
<evidence type="ECO:0000256" key="7">
    <source>
        <dbReference type="SAM" id="MobiDB-lite"/>
    </source>
</evidence>
<dbReference type="Gene3D" id="3.40.50.300">
    <property type="entry name" value="P-loop containing nucleotide triphosphate hydrolases"/>
    <property type="match status" value="1"/>
</dbReference>
<comment type="catalytic activity">
    <reaction evidence="5">
        <text>3'-dephospho-CoA + ATP = ADP + CoA + H(+)</text>
        <dbReference type="Rhea" id="RHEA:18245"/>
        <dbReference type="ChEBI" id="CHEBI:15378"/>
        <dbReference type="ChEBI" id="CHEBI:30616"/>
        <dbReference type="ChEBI" id="CHEBI:57287"/>
        <dbReference type="ChEBI" id="CHEBI:57328"/>
        <dbReference type="ChEBI" id="CHEBI:456216"/>
        <dbReference type="EC" id="2.7.1.24"/>
    </reaction>
</comment>
<evidence type="ECO:0000256" key="3">
    <source>
        <dbReference type="ARBA" id="ARBA00022840"/>
    </source>
</evidence>
<dbReference type="Pfam" id="PF01121">
    <property type="entry name" value="CoaE"/>
    <property type="match status" value="1"/>
</dbReference>
<evidence type="ECO:0000256" key="2">
    <source>
        <dbReference type="ARBA" id="ARBA00022741"/>
    </source>
</evidence>
<feature type="region of interest" description="Disordered" evidence="7">
    <location>
        <begin position="204"/>
        <end position="224"/>
    </location>
</feature>
<accession>A0ABW2KTC0</accession>
<keyword evidence="9" id="KW-1185">Reference proteome</keyword>
<comment type="similarity">
    <text evidence="1 5">Belongs to the CoaE family.</text>
</comment>
<evidence type="ECO:0000313" key="9">
    <source>
        <dbReference type="Proteomes" id="UP001596456"/>
    </source>
</evidence>
<dbReference type="PANTHER" id="PTHR10695:SF46">
    <property type="entry name" value="BIFUNCTIONAL COENZYME A SYNTHASE-RELATED"/>
    <property type="match status" value="1"/>
</dbReference>
<reference evidence="9" key="1">
    <citation type="journal article" date="2019" name="Int. J. Syst. Evol. Microbiol.">
        <title>The Global Catalogue of Microorganisms (GCM) 10K type strain sequencing project: providing services to taxonomists for standard genome sequencing and annotation.</title>
        <authorList>
            <consortium name="The Broad Institute Genomics Platform"/>
            <consortium name="The Broad Institute Genome Sequencing Center for Infectious Disease"/>
            <person name="Wu L."/>
            <person name="Ma J."/>
        </authorList>
    </citation>
    <scope>NUCLEOTIDE SEQUENCE [LARGE SCALE GENOMIC DNA]</scope>
    <source>
        <strain evidence="9">CGMCC 1.16275</strain>
    </source>
</reference>
<dbReference type="CDD" id="cd02022">
    <property type="entry name" value="DPCK"/>
    <property type="match status" value="1"/>
</dbReference>
<dbReference type="EC" id="2.7.1.24" evidence="5 6"/>
<evidence type="ECO:0000256" key="5">
    <source>
        <dbReference type="HAMAP-Rule" id="MF_00376"/>
    </source>
</evidence>
<dbReference type="EMBL" id="JBHTCM010000006">
    <property type="protein sequence ID" value="MFC7332555.1"/>
    <property type="molecule type" value="Genomic_DNA"/>
</dbReference>
<dbReference type="SUPFAM" id="SSF52540">
    <property type="entry name" value="P-loop containing nucleoside triphosphate hydrolases"/>
    <property type="match status" value="1"/>
</dbReference>
<organism evidence="8 9">
    <name type="scientific">Rhodocista pekingensis</name>
    <dbReference type="NCBI Taxonomy" id="201185"/>
    <lineage>
        <taxon>Bacteria</taxon>
        <taxon>Pseudomonadati</taxon>
        <taxon>Pseudomonadota</taxon>
        <taxon>Alphaproteobacteria</taxon>
        <taxon>Rhodospirillales</taxon>
        <taxon>Azospirillaceae</taxon>
        <taxon>Rhodocista</taxon>
    </lineage>
</organism>
<evidence type="ECO:0000256" key="1">
    <source>
        <dbReference type="ARBA" id="ARBA00009018"/>
    </source>
</evidence>
<evidence type="ECO:0000313" key="8">
    <source>
        <dbReference type="EMBL" id="MFC7332555.1"/>
    </source>
</evidence>
<dbReference type="NCBIfam" id="TIGR00152">
    <property type="entry name" value="dephospho-CoA kinase"/>
    <property type="match status" value="1"/>
</dbReference>
<comment type="function">
    <text evidence="5">Catalyzes the phosphorylation of the 3'-hydroxyl group of dephosphocoenzyme A to form coenzyme A.</text>
</comment>
<dbReference type="InterPro" id="IPR001977">
    <property type="entry name" value="Depp_CoAkinase"/>
</dbReference>
<dbReference type="RefSeq" id="WP_377357034.1">
    <property type="nucleotide sequence ID" value="NZ_JBHTCM010000006.1"/>
</dbReference>
<keyword evidence="5 8" id="KW-0418">Kinase</keyword>
<keyword evidence="3 5" id="KW-0067">ATP-binding</keyword>
<feature type="binding site" evidence="5">
    <location>
        <begin position="11"/>
        <end position="16"/>
    </location>
    <ligand>
        <name>ATP</name>
        <dbReference type="ChEBI" id="CHEBI:30616"/>
    </ligand>
</feature>